<dbReference type="EMBL" id="CP015601">
    <property type="protein sequence ID" value="ANF89304.1"/>
    <property type="molecule type" value="Genomic_DNA"/>
</dbReference>
<sequence length="108" mass="12318">MMSRTMSHFDPHPRPMFFAALGQVYPGVESGEQDGFVIITVDSDQGMVDIHDRRPVVLNAEHAREWIDPYTQLFALRSWPEIAVWMSRISYGIHLASRLATCEVKGRS</sequence>
<dbReference type="GO" id="GO:0106300">
    <property type="term" value="P:protein-DNA covalent cross-linking repair"/>
    <property type="evidence" value="ECO:0007669"/>
    <property type="project" value="InterPro"/>
</dbReference>
<dbReference type="KEGG" id="panr:A7J50_6001"/>
<gene>
    <name evidence="1" type="ORF">A7J50_6001</name>
</gene>
<reference evidence="1 2" key="1">
    <citation type="submission" date="2016-05" db="EMBL/GenBank/DDBJ databases">
        <title>Complete genome sequence of Pseudomonas antarctica PAMC 27494.</title>
        <authorList>
            <person name="Lee J."/>
        </authorList>
    </citation>
    <scope>NUCLEOTIDE SEQUENCE [LARGE SCALE GENOMIC DNA]</scope>
    <source>
        <strain evidence="1 2">PAMC 27494</strain>
        <plasmid evidence="2">Plasmid pp27494_1</plasmid>
    </source>
</reference>
<evidence type="ECO:0008006" key="3">
    <source>
        <dbReference type="Google" id="ProtNLM"/>
    </source>
</evidence>
<dbReference type="AlphaFoldDB" id="A0A172Z9X5"/>
<organism evidence="1 2">
    <name type="scientific">Pseudomonas antarctica</name>
    <dbReference type="NCBI Taxonomy" id="219572"/>
    <lineage>
        <taxon>Bacteria</taxon>
        <taxon>Pseudomonadati</taxon>
        <taxon>Pseudomonadota</taxon>
        <taxon>Gammaproteobacteria</taxon>
        <taxon>Pseudomonadales</taxon>
        <taxon>Pseudomonadaceae</taxon>
        <taxon>Pseudomonas</taxon>
    </lineage>
</organism>
<accession>A0A172Z9X5</accession>
<dbReference type="Gene3D" id="3.90.1680.10">
    <property type="entry name" value="SOS response associated peptidase-like"/>
    <property type="match status" value="1"/>
</dbReference>
<dbReference type="Pfam" id="PF02586">
    <property type="entry name" value="SRAP"/>
    <property type="match status" value="1"/>
</dbReference>
<protein>
    <recommendedName>
        <fullName evidence="3">Abasic site processing protein</fullName>
    </recommendedName>
</protein>
<evidence type="ECO:0000313" key="1">
    <source>
        <dbReference type="EMBL" id="ANF89304.1"/>
    </source>
</evidence>
<evidence type="ECO:0000313" key="2">
    <source>
        <dbReference type="Proteomes" id="UP000077829"/>
    </source>
</evidence>
<dbReference type="GO" id="GO:0003697">
    <property type="term" value="F:single-stranded DNA binding"/>
    <property type="evidence" value="ECO:0007669"/>
    <property type="project" value="InterPro"/>
</dbReference>
<dbReference type="InterPro" id="IPR003738">
    <property type="entry name" value="SRAP"/>
</dbReference>
<dbReference type="Proteomes" id="UP000077829">
    <property type="component" value="Plasmid pP27494_1"/>
</dbReference>
<name>A0A172Z9X5_9PSED</name>
<dbReference type="PATRIC" id="fig|219572.3.peg.6158"/>
<proteinExistence type="predicted"/>
<dbReference type="InterPro" id="IPR036590">
    <property type="entry name" value="SRAP-like"/>
</dbReference>
<geneLocation type="plasmid" evidence="2">
    <name>pp27494_1</name>
</geneLocation>
<dbReference type="SUPFAM" id="SSF143081">
    <property type="entry name" value="BB1717-like"/>
    <property type="match status" value="1"/>
</dbReference>
<keyword evidence="1" id="KW-0614">Plasmid</keyword>